<gene>
    <name evidence="1" type="ORF">FQP85_03085</name>
</gene>
<evidence type="ECO:0008006" key="3">
    <source>
        <dbReference type="Google" id="ProtNLM"/>
    </source>
</evidence>
<dbReference type="RefSeq" id="WP_145233992.1">
    <property type="nucleotide sequence ID" value="NZ_VNFF01000002.1"/>
</dbReference>
<keyword evidence="2" id="KW-1185">Reference proteome</keyword>
<evidence type="ECO:0000313" key="1">
    <source>
        <dbReference type="EMBL" id="TVU86074.1"/>
    </source>
</evidence>
<name>A0ABY3FJX6_9GAMM</name>
<organism evidence="1 2">
    <name type="scientific">Pseudoalteromonas neustonica</name>
    <dbReference type="NCBI Taxonomy" id="1840331"/>
    <lineage>
        <taxon>Bacteria</taxon>
        <taxon>Pseudomonadati</taxon>
        <taxon>Pseudomonadota</taxon>
        <taxon>Gammaproteobacteria</taxon>
        <taxon>Alteromonadales</taxon>
        <taxon>Pseudoalteromonadaceae</taxon>
        <taxon>Pseudoalteromonas</taxon>
    </lineage>
</organism>
<accession>A0ABY3FJX6</accession>
<dbReference type="EMBL" id="VNFF01000002">
    <property type="protein sequence ID" value="TVU86074.1"/>
    <property type="molecule type" value="Genomic_DNA"/>
</dbReference>
<protein>
    <recommendedName>
        <fullName evidence="3">HTH domain-containing protein</fullName>
    </recommendedName>
</protein>
<dbReference type="Proteomes" id="UP000317938">
    <property type="component" value="Unassembled WGS sequence"/>
</dbReference>
<sequence length="95" mass="10640">MSKLTDHDISLIIELRKTLSINVIADKFDVSEATIRYHLSASNQHKKQSLEILNAVKSDIAKGIKTSSACKKHNISTIRYQHLNKSLNARRGVAI</sequence>
<comment type="caution">
    <text evidence="1">The sequence shown here is derived from an EMBL/GenBank/DDBJ whole genome shotgun (WGS) entry which is preliminary data.</text>
</comment>
<evidence type="ECO:0000313" key="2">
    <source>
        <dbReference type="Proteomes" id="UP000317938"/>
    </source>
</evidence>
<dbReference type="Gene3D" id="1.10.10.60">
    <property type="entry name" value="Homeodomain-like"/>
    <property type="match status" value="1"/>
</dbReference>
<reference evidence="1 2" key="1">
    <citation type="submission" date="2019-07" db="EMBL/GenBank/DDBJ databases">
        <title>Diversity of Bacteria from Kongsfjorden, Arctic.</title>
        <authorList>
            <person name="Yu Y."/>
        </authorList>
    </citation>
    <scope>NUCLEOTIDE SEQUENCE [LARGE SCALE GENOMIC DNA]</scope>
    <source>
        <strain evidence="1 2">SM1927</strain>
    </source>
</reference>
<proteinExistence type="predicted"/>